<feature type="transmembrane region" description="Helical" evidence="9">
    <location>
        <begin position="31"/>
        <end position="50"/>
    </location>
</feature>
<keyword evidence="9" id="KW-0812">Transmembrane</keyword>
<dbReference type="PANTHER" id="PTHR24421:SF10">
    <property type="entry name" value="NITRATE_NITRITE SENSOR PROTEIN NARQ"/>
    <property type="match status" value="1"/>
</dbReference>
<comment type="caution">
    <text evidence="11">The sequence shown here is derived from an EMBL/GenBank/DDBJ whole genome shotgun (WGS) entry which is preliminary data.</text>
</comment>
<dbReference type="GO" id="GO:0016020">
    <property type="term" value="C:membrane"/>
    <property type="evidence" value="ECO:0007669"/>
    <property type="project" value="InterPro"/>
</dbReference>
<reference evidence="11 12" key="1">
    <citation type="submission" date="2018-03" db="EMBL/GenBank/DDBJ databases">
        <title>Genome sequence of Clostridium vincentii DSM 10228.</title>
        <authorList>
            <person name="Poehlein A."/>
            <person name="Daniel R."/>
        </authorList>
    </citation>
    <scope>NUCLEOTIDE SEQUENCE [LARGE SCALE GENOMIC DNA]</scope>
    <source>
        <strain evidence="11 12">DSM 10228</strain>
    </source>
</reference>
<dbReference type="EMBL" id="PVXQ01000023">
    <property type="protein sequence ID" value="PRR81851.1"/>
    <property type="molecule type" value="Genomic_DNA"/>
</dbReference>
<evidence type="ECO:0000259" key="10">
    <source>
        <dbReference type="Pfam" id="PF07730"/>
    </source>
</evidence>
<evidence type="ECO:0000256" key="6">
    <source>
        <dbReference type="ARBA" id="ARBA00022777"/>
    </source>
</evidence>
<keyword evidence="7" id="KW-0067">ATP-binding</keyword>
<protein>
    <recommendedName>
        <fullName evidence="2">histidine kinase</fullName>
        <ecNumber evidence="2">2.7.13.3</ecNumber>
    </recommendedName>
</protein>
<dbReference type="InterPro" id="IPR036890">
    <property type="entry name" value="HATPase_C_sf"/>
</dbReference>
<feature type="transmembrane region" description="Helical" evidence="9">
    <location>
        <begin position="94"/>
        <end position="127"/>
    </location>
</feature>
<dbReference type="AlphaFoldDB" id="A0A2T0BD84"/>
<name>A0A2T0BD84_9CLOT</name>
<dbReference type="Gene3D" id="3.30.565.10">
    <property type="entry name" value="Histidine kinase-like ATPase, C-terminal domain"/>
    <property type="match status" value="1"/>
</dbReference>
<dbReference type="OrthoDB" id="9781904at2"/>
<keyword evidence="9" id="KW-0472">Membrane</keyword>
<keyword evidence="9" id="KW-1133">Transmembrane helix</keyword>
<evidence type="ECO:0000256" key="4">
    <source>
        <dbReference type="ARBA" id="ARBA00022679"/>
    </source>
</evidence>
<keyword evidence="6 11" id="KW-0418">Kinase</keyword>
<evidence type="ECO:0000313" key="11">
    <source>
        <dbReference type="EMBL" id="PRR81851.1"/>
    </source>
</evidence>
<dbReference type="Pfam" id="PF07730">
    <property type="entry name" value="HisKA_3"/>
    <property type="match status" value="1"/>
</dbReference>
<dbReference type="GO" id="GO:0046983">
    <property type="term" value="F:protein dimerization activity"/>
    <property type="evidence" value="ECO:0007669"/>
    <property type="project" value="InterPro"/>
</dbReference>
<dbReference type="InterPro" id="IPR050482">
    <property type="entry name" value="Sensor_HK_TwoCompSys"/>
</dbReference>
<dbReference type="InterPro" id="IPR011712">
    <property type="entry name" value="Sig_transdc_His_kin_sub3_dim/P"/>
</dbReference>
<dbReference type="Gene3D" id="1.20.5.1930">
    <property type="match status" value="1"/>
</dbReference>
<evidence type="ECO:0000313" key="12">
    <source>
        <dbReference type="Proteomes" id="UP000239471"/>
    </source>
</evidence>
<keyword evidence="12" id="KW-1185">Reference proteome</keyword>
<dbReference type="Proteomes" id="UP000239471">
    <property type="component" value="Unassembled WGS sequence"/>
</dbReference>
<evidence type="ECO:0000256" key="3">
    <source>
        <dbReference type="ARBA" id="ARBA00022553"/>
    </source>
</evidence>
<dbReference type="GO" id="GO:0005524">
    <property type="term" value="F:ATP binding"/>
    <property type="evidence" value="ECO:0007669"/>
    <property type="project" value="UniProtKB-KW"/>
</dbReference>
<keyword evidence="8" id="KW-0902">Two-component regulatory system</keyword>
<sequence>MNKTITQLMLVMAMVGILDVTLLGYQDTGVVLRITCIVVISILELLNSIFKINGKIINCIQLISTLALMRFGFQGIDFLLPVIIFKIVKNKMNVFSSIVITIGITAYLSQENFFYMAIFIIIINLYLYEVKKKYEENLETTAFNRGQRYESHLMENKVRNLDRYLEQNTIVTSLKERNFMAQKLHDHLGHRITSSLMQLEVTKETLGKNDELSKKYLTSAMENLREGMDEIREVLRYVKPRDKVMGIENIKEQLIKFEYSTGIRTTFNIDGDTNKLILKLWMVIQDNLNEALTNAAKYSNADRIKLSIFIYNKIARIEFRDNGNGYKILNKGLGLEGIDERIEMVGGRVEYYNDKGFVINMILNLEDKI</sequence>
<dbReference type="SUPFAM" id="SSF55874">
    <property type="entry name" value="ATPase domain of HSP90 chaperone/DNA topoisomerase II/histidine kinase"/>
    <property type="match status" value="1"/>
</dbReference>
<keyword evidence="5" id="KW-0547">Nucleotide-binding</keyword>
<evidence type="ECO:0000256" key="5">
    <source>
        <dbReference type="ARBA" id="ARBA00022741"/>
    </source>
</evidence>
<feature type="domain" description="Signal transduction histidine kinase subgroup 3 dimerisation and phosphoacceptor" evidence="10">
    <location>
        <begin position="176"/>
        <end position="242"/>
    </location>
</feature>
<dbReference type="RefSeq" id="WP_106060157.1">
    <property type="nucleotide sequence ID" value="NZ_PVXQ01000023.1"/>
</dbReference>
<dbReference type="GO" id="GO:0000155">
    <property type="term" value="F:phosphorelay sensor kinase activity"/>
    <property type="evidence" value="ECO:0007669"/>
    <property type="project" value="InterPro"/>
</dbReference>
<gene>
    <name evidence="11" type="primary">desK_2</name>
    <name evidence="11" type="ORF">CLVI_21970</name>
</gene>
<evidence type="ECO:0000256" key="1">
    <source>
        <dbReference type="ARBA" id="ARBA00000085"/>
    </source>
</evidence>
<comment type="catalytic activity">
    <reaction evidence="1">
        <text>ATP + protein L-histidine = ADP + protein N-phospho-L-histidine.</text>
        <dbReference type="EC" id="2.7.13.3"/>
    </reaction>
</comment>
<evidence type="ECO:0000256" key="2">
    <source>
        <dbReference type="ARBA" id="ARBA00012438"/>
    </source>
</evidence>
<evidence type="ECO:0000256" key="9">
    <source>
        <dbReference type="SAM" id="Phobius"/>
    </source>
</evidence>
<evidence type="ECO:0000256" key="8">
    <source>
        <dbReference type="ARBA" id="ARBA00023012"/>
    </source>
</evidence>
<accession>A0A2T0BD84</accession>
<organism evidence="11 12">
    <name type="scientific">Clostridium vincentii</name>
    <dbReference type="NCBI Taxonomy" id="52704"/>
    <lineage>
        <taxon>Bacteria</taxon>
        <taxon>Bacillati</taxon>
        <taxon>Bacillota</taxon>
        <taxon>Clostridia</taxon>
        <taxon>Eubacteriales</taxon>
        <taxon>Clostridiaceae</taxon>
        <taxon>Clostridium</taxon>
    </lineage>
</organism>
<feature type="transmembrane region" description="Helical" evidence="9">
    <location>
        <begin position="62"/>
        <end position="88"/>
    </location>
</feature>
<dbReference type="PANTHER" id="PTHR24421">
    <property type="entry name" value="NITRATE/NITRITE SENSOR PROTEIN NARX-RELATED"/>
    <property type="match status" value="1"/>
</dbReference>
<keyword evidence="4 11" id="KW-0808">Transferase</keyword>
<proteinExistence type="predicted"/>
<evidence type="ECO:0000256" key="7">
    <source>
        <dbReference type="ARBA" id="ARBA00022840"/>
    </source>
</evidence>
<feature type="transmembrane region" description="Helical" evidence="9">
    <location>
        <begin position="7"/>
        <end position="25"/>
    </location>
</feature>
<dbReference type="CDD" id="cd16917">
    <property type="entry name" value="HATPase_UhpB-NarQ-NarX-like"/>
    <property type="match status" value="1"/>
</dbReference>
<keyword evidence="3" id="KW-0597">Phosphoprotein</keyword>
<dbReference type="EC" id="2.7.13.3" evidence="2"/>